<organism evidence="5">
    <name type="scientific">Soboliphyme baturini</name>
    <dbReference type="NCBI Taxonomy" id="241478"/>
    <lineage>
        <taxon>Eukaryota</taxon>
        <taxon>Metazoa</taxon>
        <taxon>Ecdysozoa</taxon>
        <taxon>Nematoda</taxon>
        <taxon>Enoplea</taxon>
        <taxon>Dorylaimia</taxon>
        <taxon>Dioctophymatida</taxon>
        <taxon>Dioctophymatoidea</taxon>
        <taxon>Soboliphymatidae</taxon>
        <taxon>Soboliphyme</taxon>
    </lineage>
</organism>
<keyword evidence="2" id="KW-0472">Membrane</keyword>
<evidence type="ECO:0000313" key="3">
    <source>
        <dbReference type="EMBL" id="VDO98088.1"/>
    </source>
</evidence>
<dbReference type="WBParaSite" id="SBAD_0000268701-mRNA-1">
    <property type="protein sequence ID" value="SBAD_0000268701-mRNA-1"/>
    <property type="gene ID" value="SBAD_0000268701"/>
</dbReference>
<reference evidence="5" key="1">
    <citation type="submission" date="2016-06" db="UniProtKB">
        <authorList>
            <consortium name="WormBaseParasite"/>
        </authorList>
    </citation>
    <scope>IDENTIFICATION</scope>
</reference>
<evidence type="ECO:0000256" key="2">
    <source>
        <dbReference type="SAM" id="Phobius"/>
    </source>
</evidence>
<keyword evidence="2" id="KW-0812">Transmembrane</keyword>
<dbReference type="OrthoDB" id="5912289at2759"/>
<keyword evidence="4" id="KW-1185">Reference proteome</keyword>
<feature type="region of interest" description="Disordered" evidence="1">
    <location>
        <begin position="32"/>
        <end position="55"/>
    </location>
</feature>
<evidence type="ECO:0000313" key="4">
    <source>
        <dbReference type="Proteomes" id="UP000270296"/>
    </source>
</evidence>
<accession>A0A183IG19</accession>
<evidence type="ECO:0000256" key="1">
    <source>
        <dbReference type="SAM" id="MobiDB-lite"/>
    </source>
</evidence>
<gene>
    <name evidence="3" type="ORF">SBAD_LOCUS2563</name>
</gene>
<evidence type="ECO:0000313" key="5">
    <source>
        <dbReference type="WBParaSite" id="SBAD_0000268701-mRNA-1"/>
    </source>
</evidence>
<proteinExistence type="predicted"/>
<dbReference type="Proteomes" id="UP000270296">
    <property type="component" value="Unassembled WGS sequence"/>
</dbReference>
<name>A0A183IG19_9BILA</name>
<sequence length="121" mass="13123">MMTMITSTISHAVCFAIKIRYMQVDDCNGANTATGKLQRRTRPPRNPSDKGSNDLSNGAIAGIVIGSLLFAALLVVIVLFVVKKIKAKRKLEGKYFPAEEEQKSSTKNLPPLPPPAIEGLI</sequence>
<feature type="compositionally biased region" description="Pro residues" evidence="1">
    <location>
        <begin position="110"/>
        <end position="121"/>
    </location>
</feature>
<reference evidence="3 4" key="2">
    <citation type="submission" date="2018-11" db="EMBL/GenBank/DDBJ databases">
        <authorList>
            <consortium name="Pathogen Informatics"/>
        </authorList>
    </citation>
    <scope>NUCLEOTIDE SEQUENCE [LARGE SCALE GENOMIC DNA]</scope>
</reference>
<keyword evidence="2" id="KW-1133">Transmembrane helix</keyword>
<feature type="transmembrane region" description="Helical" evidence="2">
    <location>
        <begin position="59"/>
        <end position="82"/>
    </location>
</feature>
<dbReference type="EMBL" id="UZAM01007286">
    <property type="protein sequence ID" value="VDO98088.1"/>
    <property type="molecule type" value="Genomic_DNA"/>
</dbReference>
<dbReference type="AlphaFoldDB" id="A0A183IG19"/>
<protein>
    <submittedName>
        <fullName evidence="5">Syndecan domain-containing protein</fullName>
    </submittedName>
</protein>
<feature type="region of interest" description="Disordered" evidence="1">
    <location>
        <begin position="96"/>
        <end position="121"/>
    </location>
</feature>